<dbReference type="EMBL" id="JACHXF010000031">
    <property type="protein sequence ID" value="MBB3100941.1"/>
    <property type="molecule type" value="Genomic_DNA"/>
</dbReference>
<evidence type="ECO:0000259" key="1">
    <source>
        <dbReference type="Pfam" id="PF03551"/>
    </source>
</evidence>
<dbReference type="GO" id="GO:0003677">
    <property type="term" value="F:DNA binding"/>
    <property type="evidence" value="ECO:0007669"/>
    <property type="project" value="UniProtKB-KW"/>
</dbReference>
<reference evidence="2 3" key="1">
    <citation type="submission" date="2020-08" db="EMBL/GenBank/DDBJ databases">
        <title>Genomic Encyclopedia of Type Strains, Phase III (KMG-III): the genomes of soil and plant-associated and newly described type strains.</title>
        <authorList>
            <person name="Whitman W."/>
        </authorList>
    </citation>
    <scope>NUCLEOTIDE SEQUENCE [LARGE SCALE GENOMIC DNA]</scope>
    <source>
        <strain evidence="2 3">CECT 3287</strain>
    </source>
</reference>
<dbReference type="SUPFAM" id="SSF46785">
    <property type="entry name" value="Winged helix' DNA-binding domain"/>
    <property type="match status" value="1"/>
</dbReference>
<evidence type="ECO:0000313" key="2">
    <source>
        <dbReference type="EMBL" id="MBB3100941.1"/>
    </source>
</evidence>
<dbReference type="InterPro" id="IPR005149">
    <property type="entry name" value="Tscrpt_reg_PadR_N"/>
</dbReference>
<name>A0A7W5ARB8_9ACTN</name>
<dbReference type="InterPro" id="IPR036388">
    <property type="entry name" value="WH-like_DNA-bd_sf"/>
</dbReference>
<accession>A0A7W5ARB8</accession>
<feature type="domain" description="Transcription regulator PadR N-terminal" evidence="1">
    <location>
        <begin position="10"/>
        <end position="51"/>
    </location>
</feature>
<comment type="caution">
    <text evidence="2">The sequence shown here is derived from an EMBL/GenBank/DDBJ whole genome shotgun (WGS) entry which is preliminary data.</text>
</comment>
<organism evidence="2 3">
    <name type="scientific">Actinoplanes campanulatus</name>
    <dbReference type="NCBI Taxonomy" id="113559"/>
    <lineage>
        <taxon>Bacteria</taxon>
        <taxon>Bacillati</taxon>
        <taxon>Actinomycetota</taxon>
        <taxon>Actinomycetes</taxon>
        <taxon>Micromonosporales</taxon>
        <taxon>Micromonosporaceae</taxon>
        <taxon>Actinoplanes</taxon>
    </lineage>
</organism>
<dbReference type="Gene3D" id="1.10.10.10">
    <property type="entry name" value="Winged helix-like DNA-binding domain superfamily/Winged helix DNA-binding domain"/>
    <property type="match status" value="1"/>
</dbReference>
<protein>
    <submittedName>
        <fullName evidence="2">DNA-binding PadR family transcriptional regulator</fullName>
    </submittedName>
</protein>
<keyword evidence="2" id="KW-0238">DNA-binding</keyword>
<sequence>MNLQEPTFLILAALAAQPRHGYGVVQAVYDLSGGEVKLRPGALYGALDRLAE</sequence>
<dbReference type="InterPro" id="IPR036390">
    <property type="entry name" value="WH_DNA-bd_sf"/>
</dbReference>
<proteinExistence type="predicted"/>
<dbReference type="Pfam" id="PF03551">
    <property type="entry name" value="PadR"/>
    <property type="match status" value="1"/>
</dbReference>
<evidence type="ECO:0000313" key="3">
    <source>
        <dbReference type="Proteomes" id="UP000590749"/>
    </source>
</evidence>
<gene>
    <name evidence="2" type="ORF">FHR83_008668</name>
</gene>
<dbReference type="Proteomes" id="UP000590749">
    <property type="component" value="Unassembled WGS sequence"/>
</dbReference>
<keyword evidence="3" id="KW-1185">Reference proteome</keyword>
<dbReference type="AlphaFoldDB" id="A0A7W5ARB8"/>